<evidence type="ECO:0000259" key="1">
    <source>
        <dbReference type="PROSITE" id="PS50181"/>
    </source>
</evidence>
<keyword evidence="3" id="KW-1185">Reference proteome</keyword>
<sequence length="423" mass="48570">MGLSFRLAAVKEQSKKKKVPQGGARRRSRRIVLLKKPDSKSCGFEKIPEDIFMDILARLPAKLVTRLKCVSKLWSNIISSRSFTNLFLKTPSPRRRLCAYIMNEEKQSEFALLSSSPDPYSCRSVSLLDQDIKMQGIGGYIVNALRGLVCFRIGTRLQICNLTTKQHVELPMITSTNILFREDDGNPWNYFGHDSVNDEYKVLSIVWEVGQEERVLKSEHQVLVLGPGAYWRNTQSTIPPPPHCPYTQGFSINGVLYYGAWFGKNRSVSVVMSFDFASEEFTVIKLPVDEASPNLMIYGGKLAVFYYSTKSLASDGSVDLWIMEDARKCIWSNKKSLVLPISKMYFVSFYHMRMQGTSRSSEVRLTYAKFMRDQPIHVVTYDLERNKMTRRVEISPLRDRFGVTKCLHMDFWEDSETVVYLET</sequence>
<protein>
    <submittedName>
        <fullName evidence="2">F-box domain</fullName>
    </submittedName>
</protein>
<evidence type="ECO:0000313" key="3">
    <source>
        <dbReference type="Proteomes" id="UP000694251"/>
    </source>
</evidence>
<dbReference type="NCBIfam" id="TIGR01640">
    <property type="entry name" value="F_box_assoc_1"/>
    <property type="match status" value="1"/>
</dbReference>
<dbReference type="InterPro" id="IPR001810">
    <property type="entry name" value="F-box_dom"/>
</dbReference>
<dbReference type="InterPro" id="IPR017451">
    <property type="entry name" value="F-box-assoc_interact_dom"/>
</dbReference>
<accession>A0A8T1ZXC7</accession>
<reference evidence="2 3" key="1">
    <citation type="submission" date="2020-12" db="EMBL/GenBank/DDBJ databases">
        <title>Concerted genomic and epigenomic changes stabilize Arabidopsis allopolyploids.</title>
        <authorList>
            <person name="Chen Z."/>
        </authorList>
    </citation>
    <scope>NUCLEOTIDE SEQUENCE [LARGE SCALE GENOMIC DNA]</scope>
    <source>
        <strain evidence="2">As9502</strain>
        <tissue evidence="2">Leaf</tissue>
    </source>
</reference>
<dbReference type="Pfam" id="PF00646">
    <property type="entry name" value="F-box"/>
    <property type="match status" value="1"/>
</dbReference>
<evidence type="ECO:0000313" key="2">
    <source>
        <dbReference type="EMBL" id="KAG7565393.1"/>
    </source>
</evidence>
<name>A0A8T1ZXC7_ARASU</name>
<proteinExistence type="predicted"/>
<dbReference type="PANTHER" id="PTHR31111">
    <property type="entry name" value="BNAA05G37150D PROTEIN-RELATED"/>
    <property type="match status" value="1"/>
</dbReference>
<feature type="domain" description="F-box" evidence="1">
    <location>
        <begin position="41"/>
        <end position="90"/>
    </location>
</feature>
<dbReference type="PANTHER" id="PTHR31111:SF25">
    <property type="entry name" value="F-BOX ASSOCIATED UBIQUITINATION EFFECTOR FAMILY PROTEIN"/>
    <property type="match status" value="1"/>
</dbReference>
<dbReference type="InterPro" id="IPR013187">
    <property type="entry name" value="F-box-assoc_dom_typ3"/>
</dbReference>
<dbReference type="PROSITE" id="PS50181">
    <property type="entry name" value="FBOX"/>
    <property type="match status" value="1"/>
</dbReference>
<dbReference type="AlphaFoldDB" id="A0A8T1ZXC7"/>
<dbReference type="SMART" id="SM00256">
    <property type="entry name" value="FBOX"/>
    <property type="match status" value="1"/>
</dbReference>
<dbReference type="Pfam" id="PF08268">
    <property type="entry name" value="FBA_3"/>
    <property type="match status" value="1"/>
</dbReference>
<dbReference type="OrthoDB" id="1102159at2759"/>
<organism evidence="2 3">
    <name type="scientific">Arabidopsis suecica</name>
    <name type="common">Swedish thale-cress</name>
    <name type="synonym">Cardaminopsis suecica</name>
    <dbReference type="NCBI Taxonomy" id="45249"/>
    <lineage>
        <taxon>Eukaryota</taxon>
        <taxon>Viridiplantae</taxon>
        <taxon>Streptophyta</taxon>
        <taxon>Embryophyta</taxon>
        <taxon>Tracheophyta</taxon>
        <taxon>Spermatophyta</taxon>
        <taxon>Magnoliopsida</taxon>
        <taxon>eudicotyledons</taxon>
        <taxon>Gunneridae</taxon>
        <taxon>Pentapetalae</taxon>
        <taxon>rosids</taxon>
        <taxon>malvids</taxon>
        <taxon>Brassicales</taxon>
        <taxon>Brassicaceae</taxon>
        <taxon>Camelineae</taxon>
        <taxon>Arabidopsis</taxon>
    </lineage>
</organism>
<dbReference type="CDD" id="cd22157">
    <property type="entry name" value="F-box_AtFBW1-like"/>
    <property type="match status" value="1"/>
</dbReference>
<gene>
    <name evidence="2" type="ORF">ISN44_As10g020860</name>
</gene>
<dbReference type="EMBL" id="JAEFBJ010000010">
    <property type="protein sequence ID" value="KAG7565393.1"/>
    <property type="molecule type" value="Genomic_DNA"/>
</dbReference>
<dbReference type="Proteomes" id="UP000694251">
    <property type="component" value="Chromosome 10"/>
</dbReference>
<comment type="caution">
    <text evidence="2">The sequence shown here is derived from an EMBL/GenBank/DDBJ whole genome shotgun (WGS) entry which is preliminary data.</text>
</comment>